<evidence type="ECO:0000256" key="9">
    <source>
        <dbReference type="ARBA" id="ARBA00023167"/>
    </source>
</evidence>
<comment type="caution">
    <text evidence="12">The sequence shown here is derived from an EMBL/GenBank/DDBJ whole genome shotgun (WGS) entry which is preliminary data.</text>
</comment>
<keyword evidence="13" id="KW-1185">Reference proteome</keyword>
<evidence type="ECO:0000256" key="6">
    <source>
        <dbReference type="ARBA" id="ARBA00022964"/>
    </source>
</evidence>
<comment type="cofactor">
    <cofactor evidence="11">
        <name>Fe(2+)</name>
        <dbReference type="ChEBI" id="CHEBI:29033"/>
    </cofactor>
    <cofactor evidence="11">
        <name>Ni(2+)</name>
        <dbReference type="ChEBI" id="CHEBI:49786"/>
    </cofactor>
    <text evidence="11">Binds either 1 Fe or Ni cation per monomer. Iron-binding promotes an acireductone dioxygenase reaction producing 2-keto-4-methylthiobutyrate, while nickel-binding promotes an acireductone dioxygenase reaction producing 3-(methylsulfanyl)propanoate.</text>
</comment>
<feature type="binding site" evidence="11">
    <location>
        <position position="87"/>
    </location>
    <ligand>
        <name>Ni(2+)</name>
        <dbReference type="ChEBI" id="CHEBI:49786"/>
        <note>for nickel-dependent acireductone dioxygenase activity</note>
    </ligand>
</feature>
<keyword evidence="9 11" id="KW-0486">Methionine biosynthesis</keyword>
<dbReference type="CDD" id="cd02232">
    <property type="entry name" value="cupin_ARD"/>
    <property type="match status" value="1"/>
</dbReference>
<dbReference type="GO" id="GO:0016151">
    <property type="term" value="F:nickel cation binding"/>
    <property type="evidence" value="ECO:0007669"/>
    <property type="project" value="UniProtKB-UniRule"/>
</dbReference>
<protein>
    <recommendedName>
        <fullName evidence="11">Acireductone dioxygenase</fullName>
    </recommendedName>
    <alternativeName>
        <fullName evidence="11">Acireductone dioxygenase (Fe(2+)-requiring)</fullName>
        <shortName evidence="11">ARD'</shortName>
        <shortName evidence="11">Fe-ARD</shortName>
        <ecNumber evidence="11">1.13.11.54</ecNumber>
    </alternativeName>
    <alternativeName>
        <fullName evidence="11">Acireductone dioxygenase (Ni(2+)-requiring)</fullName>
        <shortName evidence="11">ARD</shortName>
        <shortName evidence="11">Ni-ARD</shortName>
        <ecNumber evidence="11">1.13.11.53</ecNumber>
    </alternativeName>
</protein>
<keyword evidence="10 11" id="KW-0539">Nucleus</keyword>
<feature type="binding site" evidence="11">
    <location>
        <position position="81"/>
    </location>
    <ligand>
        <name>Ni(2+)</name>
        <dbReference type="ChEBI" id="CHEBI:49786"/>
        <note>for nickel-dependent acireductone dioxygenase activity</note>
    </ligand>
</feature>
<dbReference type="UniPathway" id="UPA00904">
    <property type="reaction ID" value="UER00878"/>
</dbReference>
<dbReference type="PANTHER" id="PTHR23418">
    <property type="entry name" value="ACIREDUCTONE DIOXYGENASE"/>
    <property type="match status" value="1"/>
</dbReference>
<dbReference type="Gene3D" id="2.60.120.10">
    <property type="entry name" value="Jelly Rolls"/>
    <property type="match status" value="1"/>
</dbReference>
<dbReference type="GO" id="GO:0005737">
    <property type="term" value="C:cytoplasm"/>
    <property type="evidence" value="ECO:0007669"/>
    <property type="project" value="UniProtKB-SubCell"/>
</dbReference>
<keyword evidence="7 11" id="KW-0560">Oxidoreductase</keyword>
<feature type="binding site" evidence="11">
    <location>
        <position position="126"/>
    </location>
    <ligand>
        <name>Ni(2+)</name>
        <dbReference type="ChEBI" id="CHEBI:49786"/>
        <note>for nickel-dependent acireductone dioxygenase activity</note>
    </ligand>
</feature>
<evidence type="ECO:0000256" key="4">
    <source>
        <dbReference type="ARBA" id="ARBA00022605"/>
    </source>
</evidence>
<dbReference type="OrthoDB" id="1867259at2759"/>
<evidence type="ECO:0000256" key="3">
    <source>
        <dbReference type="ARBA" id="ARBA00022596"/>
    </source>
</evidence>
<organism evidence="12 13">
    <name type="scientific">Ascosphaera apis ARSEF 7405</name>
    <dbReference type="NCBI Taxonomy" id="392613"/>
    <lineage>
        <taxon>Eukaryota</taxon>
        <taxon>Fungi</taxon>
        <taxon>Dikarya</taxon>
        <taxon>Ascomycota</taxon>
        <taxon>Pezizomycotina</taxon>
        <taxon>Eurotiomycetes</taxon>
        <taxon>Eurotiomycetidae</taxon>
        <taxon>Onygenales</taxon>
        <taxon>Ascosphaeraceae</taxon>
        <taxon>Ascosphaera</taxon>
    </lineage>
</organism>
<feature type="binding site" evidence="11">
    <location>
        <position position="87"/>
    </location>
    <ligand>
        <name>Fe(2+)</name>
        <dbReference type="ChEBI" id="CHEBI:29033"/>
        <note>for iron-dependent acireductone dioxygenase activity</note>
    </ligand>
</feature>
<feature type="binding site" evidence="11">
    <location>
        <position position="81"/>
    </location>
    <ligand>
        <name>Fe(2+)</name>
        <dbReference type="ChEBI" id="CHEBI:29033"/>
        <note>for iron-dependent acireductone dioxygenase activity</note>
    </ligand>
</feature>
<sequence length="179" mass="21202">MKAYYYDNVEGDQREPHDSKRCVEVSYLERLGVHYYHCPAPEDVDRIAEERKYISRDEIFVTPEKMGDAYEEKLKMFFTEHLHEDEEIRYIKGGAGYFDVRSEKEDWIRIRLEKDDMIILPAGIFHRFTTDSNNYIHAMRLFQAEPKWTPLNRGPPELEHNEAHVAYLKAREGRSAATA</sequence>
<dbReference type="AlphaFoldDB" id="A0A167VZE0"/>
<comment type="catalytic activity">
    <reaction evidence="1 11">
        <text>1,2-dihydroxy-5-(methylsulfanyl)pent-1-en-3-one + O2 = 4-methylsulfanyl-2-oxobutanoate + formate + 2 H(+)</text>
        <dbReference type="Rhea" id="RHEA:24504"/>
        <dbReference type="ChEBI" id="CHEBI:15378"/>
        <dbReference type="ChEBI" id="CHEBI:15379"/>
        <dbReference type="ChEBI" id="CHEBI:15740"/>
        <dbReference type="ChEBI" id="CHEBI:16723"/>
        <dbReference type="ChEBI" id="CHEBI:49252"/>
        <dbReference type="EC" id="1.13.11.54"/>
    </reaction>
</comment>
<evidence type="ECO:0000256" key="1">
    <source>
        <dbReference type="ARBA" id="ARBA00000428"/>
    </source>
</evidence>
<dbReference type="Pfam" id="PF03079">
    <property type="entry name" value="ARD"/>
    <property type="match status" value="1"/>
</dbReference>
<dbReference type="EC" id="1.13.11.53" evidence="11"/>
<proteinExistence type="inferred from homology"/>
<comment type="function">
    <text evidence="11">Catalyzes 2 different reactions between oxygen and the acireductone 1,2-dihydroxy-3-keto-5-methylthiopentene (DHK-MTPene) depending upon the metal bound in the active site. Fe-containing acireductone dioxygenase (Fe-ARD) produces formate and 2-keto-4-methylthiobutyrate (KMTB), the alpha-ketoacid precursor of methionine in the methionine recycle pathway. Ni-containing acireductone dioxygenase (Ni-ARD) produces methylthiopropionate, carbon monoxide and formate, and does not lie on the methionine recycle pathway.</text>
</comment>
<dbReference type="InterPro" id="IPR027496">
    <property type="entry name" value="ARD_euk"/>
</dbReference>
<dbReference type="GO" id="GO:0010308">
    <property type="term" value="F:acireductone dioxygenase (Ni2+-requiring) activity"/>
    <property type="evidence" value="ECO:0007669"/>
    <property type="project" value="UniProtKB-UniRule"/>
</dbReference>
<feature type="binding site" evidence="11">
    <location>
        <position position="126"/>
    </location>
    <ligand>
        <name>Fe(2+)</name>
        <dbReference type="ChEBI" id="CHEBI:29033"/>
        <note>for iron-dependent acireductone dioxygenase activity</note>
    </ligand>
</feature>
<dbReference type="InterPro" id="IPR004313">
    <property type="entry name" value="ARD"/>
</dbReference>
<evidence type="ECO:0000313" key="12">
    <source>
        <dbReference type="EMBL" id="KZZ88218.1"/>
    </source>
</evidence>
<dbReference type="FunFam" id="2.60.120.10:FF:000079">
    <property type="entry name" value="1,2-dihydroxy-3-keto-5-methylthiopentene dioxygenase"/>
    <property type="match status" value="1"/>
</dbReference>
<dbReference type="PANTHER" id="PTHR23418:SF0">
    <property type="entry name" value="ACIREDUCTONE DIOXYGENASE"/>
    <property type="match status" value="1"/>
</dbReference>
<evidence type="ECO:0000256" key="7">
    <source>
        <dbReference type="ARBA" id="ARBA00023002"/>
    </source>
</evidence>
<accession>A0A167VZE0</accession>
<dbReference type="EC" id="1.13.11.54" evidence="11"/>
<evidence type="ECO:0000313" key="13">
    <source>
        <dbReference type="Proteomes" id="UP000242877"/>
    </source>
</evidence>
<reference evidence="12 13" key="1">
    <citation type="journal article" date="2016" name="Genome Biol. Evol.">
        <title>Divergent and convergent evolution of fungal pathogenicity.</title>
        <authorList>
            <person name="Shang Y."/>
            <person name="Xiao G."/>
            <person name="Zheng P."/>
            <person name="Cen K."/>
            <person name="Zhan S."/>
            <person name="Wang C."/>
        </authorList>
    </citation>
    <scope>NUCLEOTIDE SEQUENCE [LARGE SCALE GENOMIC DNA]</scope>
    <source>
        <strain evidence="12 13">ARSEF 7405</strain>
    </source>
</reference>
<keyword evidence="4 11" id="KW-0028">Amino-acid biosynthesis</keyword>
<comment type="pathway">
    <text evidence="11">Amino-acid biosynthesis; L-methionine biosynthesis via salvage pathway; L-methionine from S-methyl-5-thio-alpha-D-ribose 1-phosphate: step 5/6.</text>
</comment>
<evidence type="ECO:0000256" key="11">
    <source>
        <dbReference type="HAMAP-Rule" id="MF_03154"/>
    </source>
</evidence>
<keyword evidence="3 11" id="KW-0533">Nickel</keyword>
<evidence type="ECO:0000256" key="8">
    <source>
        <dbReference type="ARBA" id="ARBA00023004"/>
    </source>
</evidence>
<dbReference type="Proteomes" id="UP000242877">
    <property type="component" value="Unassembled WGS sequence"/>
</dbReference>
<evidence type="ECO:0000256" key="5">
    <source>
        <dbReference type="ARBA" id="ARBA00022723"/>
    </source>
</evidence>
<dbReference type="GO" id="GO:0005506">
    <property type="term" value="F:iron ion binding"/>
    <property type="evidence" value="ECO:0007669"/>
    <property type="project" value="UniProtKB-UniRule"/>
</dbReference>
<evidence type="ECO:0000256" key="10">
    <source>
        <dbReference type="ARBA" id="ARBA00023242"/>
    </source>
</evidence>
<comment type="similarity">
    <text evidence="11">Belongs to the acireductone dioxygenase (ARD) family.</text>
</comment>
<keyword evidence="2 11" id="KW-0963">Cytoplasm</keyword>
<keyword evidence="5 11" id="KW-0479">Metal-binding</keyword>
<feature type="binding site" evidence="11">
    <location>
        <position position="83"/>
    </location>
    <ligand>
        <name>Fe(2+)</name>
        <dbReference type="ChEBI" id="CHEBI:29033"/>
        <note>for iron-dependent acireductone dioxygenase activity</note>
    </ligand>
</feature>
<dbReference type="GO" id="GO:0010309">
    <property type="term" value="F:acireductone dioxygenase [iron(II)-requiring] activity"/>
    <property type="evidence" value="ECO:0007669"/>
    <property type="project" value="UniProtKB-UniRule"/>
</dbReference>
<dbReference type="HAMAP" id="MF_03154">
    <property type="entry name" value="Salvage_MtnD_euk"/>
    <property type="match status" value="1"/>
</dbReference>
<dbReference type="GO" id="GO:0005634">
    <property type="term" value="C:nucleus"/>
    <property type="evidence" value="ECO:0007669"/>
    <property type="project" value="UniProtKB-SubCell"/>
</dbReference>
<dbReference type="InterPro" id="IPR014710">
    <property type="entry name" value="RmlC-like_jellyroll"/>
</dbReference>
<dbReference type="VEuPathDB" id="FungiDB:AAP_05039"/>
<keyword evidence="6 11" id="KW-0223">Dioxygenase</keyword>
<feature type="binding site" evidence="11">
    <location>
        <position position="83"/>
    </location>
    <ligand>
        <name>Ni(2+)</name>
        <dbReference type="ChEBI" id="CHEBI:49786"/>
        <note>for nickel-dependent acireductone dioxygenase activity</note>
    </ligand>
</feature>
<dbReference type="InterPro" id="IPR011051">
    <property type="entry name" value="RmlC_Cupin_sf"/>
</dbReference>
<evidence type="ECO:0000256" key="2">
    <source>
        <dbReference type="ARBA" id="ARBA00022490"/>
    </source>
</evidence>
<gene>
    <name evidence="11" type="primary">ADI1</name>
    <name evidence="12" type="ORF">AAP_05039</name>
</gene>
<dbReference type="GO" id="GO:0019509">
    <property type="term" value="P:L-methionine salvage from methylthioadenosine"/>
    <property type="evidence" value="ECO:0007669"/>
    <property type="project" value="UniProtKB-UniRule"/>
</dbReference>
<comment type="catalytic activity">
    <reaction evidence="11">
        <text>1,2-dihydroxy-5-(methylsulfanyl)pent-1-en-3-one + O2 = 3-(methylsulfanyl)propanoate + CO + formate + 2 H(+)</text>
        <dbReference type="Rhea" id="RHEA:14161"/>
        <dbReference type="ChEBI" id="CHEBI:15378"/>
        <dbReference type="ChEBI" id="CHEBI:15379"/>
        <dbReference type="ChEBI" id="CHEBI:15740"/>
        <dbReference type="ChEBI" id="CHEBI:17245"/>
        <dbReference type="ChEBI" id="CHEBI:49016"/>
        <dbReference type="ChEBI" id="CHEBI:49252"/>
        <dbReference type="EC" id="1.13.11.53"/>
    </reaction>
</comment>
<dbReference type="EMBL" id="AZGZ01000027">
    <property type="protein sequence ID" value="KZZ88218.1"/>
    <property type="molecule type" value="Genomic_DNA"/>
</dbReference>
<name>A0A167VZE0_9EURO</name>
<keyword evidence="8 11" id="KW-0408">Iron</keyword>
<comment type="subcellular location">
    <subcellularLocation>
        <location evidence="11">Cytoplasm</location>
    </subcellularLocation>
    <subcellularLocation>
        <location evidence="11">Nucleus</location>
    </subcellularLocation>
</comment>
<dbReference type="SUPFAM" id="SSF51182">
    <property type="entry name" value="RmlC-like cupins"/>
    <property type="match status" value="1"/>
</dbReference>